<dbReference type="OrthoDB" id="7949809at2"/>
<dbReference type="Proteomes" id="UP000317496">
    <property type="component" value="Chromosome"/>
</dbReference>
<evidence type="ECO:0000313" key="2">
    <source>
        <dbReference type="Proteomes" id="UP000317496"/>
    </source>
</evidence>
<dbReference type="KEGG" id="fer:FNB15_13550"/>
<evidence type="ECO:0000313" key="1">
    <source>
        <dbReference type="EMBL" id="QDO98232.1"/>
    </source>
</evidence>
<organism evidence="1 2">
    <name type="scientific">Ferrovibrio terrae</name>
    <dbReference type="NCBI Taxonomy" id="2594003"/>
    <lineage>
        <taxon>Bacteria</taxon>
        <taxon>Pseudomonadati</taxon>
        <taxon>Pseudomonadota</taxon>
        <taxon>Alphaproteobacteria</taxon>
        <taxon>Rhodospirillales</taxon>
        <taxon>Rhodospirillaceae</taxon>
        <taxon>Ferrovibrio</taxon>
    </lineage>
</organism>
<reference evidence="1 2" key="1">
    <citation type="submission" date="2019-07" db="EMBL/GenBank/DDBJ databases">
        <title>Genome sequencing for Ferrovibrio sp. K5.</title>
        <authorList>
            <person name="Park S.-J."/>
        </authorList>
    </citation>
    <scope>NUCLEOTIDE SEQUENCE [LARGE SCALE GENOMIC DNA]</scope>
    <source>
        <strain evidence="1 2">K5</strain>
    </source>
</reference>
<keyword evidence="2" id="KW-1185">Reference proteome</keyword>
<name>A0A516H377_9PROT</name>
<accession>A0A516H377</accession>
<protein>
    <recommendedName>
        <fullName evidence="3">DUF2188 domain-containing protein</fullName>
    </recommendedName>
</protein>
<evidence type="ECO:0008006" key="3">
    <source>
        <dbReference type="Google" id="ProtNLM"/>
    </source>
</evidence>
<dbReference type="AlphaFoldDB" id="A0A516H377"/>
<gene>
    <name evidence="1" type="ORF">FNB15_13550</name>
</gene>
<sequence length="89" mass="9917">MATYYFVVAEDDMWWVRVRGRAYGGFLLRSHAVKQAVHSARKCRGEAHVVVQEPQFRWRIEWSSQAEPLAVDAAGIAADVTVQDGLAAG</sequence>
<dbReference type="EMBL" id="CP041636">
    <property type="protein sequence ID" value="QDO98232.1"/>
    <property type="molecule type" value="Genomic_DNA"/>
</dbReference>
<proteinExistence type="predicted"/>
<dbReference type="RefSeq" id="WP_144069213.1">
    <property type="nucleotide sequence ID" value="NZ_CP041636.1"/>
</dbReference>